<protein>
    <submittedName>
        <fullName evidence="1">Uncharacterized protein</fullName>
    </submittedName>
</protein>
<proteinExistence type="predicted"/>
<name>A0A6J4QVB9_9ACTN</name>
<accession>A0A6J4QVB9</accession>
<dbReference type="EMBL" id="CADCVI010000009">
    <property type="protein sequence ID" value="CAA9456067.1"/>
    <property type="molecule type" value="Genomic_DNA"/>
</dbReference>
<evidence type="ECO:0000313" key="1">
    <source>
        <dbReference type="EMBL" id="CAA9456067.1"/>
    </source>
</evidence>
<reference evidence="1" key="1">
    <citation type="submission" date="2020-02" db="EMBL/GenBank/DDBJ databases">
        <authorList>
            <person name="Meier V. D."/>
        </authorList>
    </citation>
    <scope>NUCLEOTIDE SEQUENCE</scope>
    <source>
        <strain evidence="1">AVDCRST_MAG25</strain>
    </source>
</reference>
<sequence>MSVKVGFFLHKTFLIPVDSVSADGERRILALR</sequence>
<gene>
    <name evidence="1" type="ORF">AVDCRST_MAG25-133</name>
</gene>
<organism evidence="1">
    <name type="scientific">uncultured Rubrobacteraceae bacterium</name>
    <dbReference type="NCBI Taxonomy" id="349277"/>
    <lineage>
        <taxon>Bacteria</taxon>
        <taxon>Bacillati</taxon>
        <taxon>Actinomycetota</taxon>
        <taxon>Rubrobacteria</taxon>
        <taxon>Rubrobacterales</taxon>
        <taxon>Rubrobacteraceae</taxon>
        <taxon>environmental samples</taxon>
    </lineage>
</organism>
<dbReference type="AlphaFoldDB" id="A0A6J4QVB9"/>